<reference evidence="1 2" key="1">
    <citation type="submission" date="2014-08" db="EMBL/GenBank/DDBJ databases">
        <title>Complete genome of a marine bacteria Jeotgalibacillus malaysiensis.</title>
        <authorList>
            <person name="Yaakop A.S."/>
            <person name="Chan K.-G."/>
            <person name="Goh K.M."/>
        </authorList>
    </citation>
    <scope>NUCLEOTIDE SEQUENCE [LARGE SCALE GENOMIC DNA]</scope>
    <source>
        <strain evidence="1 2">D5</strain>
        <plasmid evidence="2">Plasmid</plasmid>
    </source>
</reference>
<dbReference type="HOGENOM" id="CLU_1903881_0_0_9"/>
<dbReference type="EMBL" id="CP009417">
    <property type="protein sequence ID" value="AJD93416.1"/>
    <property type="molecule type" value="Genomic_DNA"/>
</dbReference>
<protein>
    <submittedName>
        <fullName evidence="1">Uncharacterized protein</fullName>
    </submittedName>
</protein>
<dbReference type="Proteomes" id="UP000031449">
    <property type="component" value="Plasmid unnamed"/>
</dbReference>
<geneLocation type="plasmid" evidence="2"/>
<proteinExistence type="predicted"/>
<evidence type="ECO:0000313" key="2">
    <source>
        <dbReference type="Proteomes" id="UP000031449"/>
    </source>
</evidence>
<keyword evidence="1" id="KW-0614">Plasmid</keyword>
<accession>A0A0B5ATJ5</accession>
<dbReference type="KEGG" id="jeo:JMA_40980"/>
<dbReference type="AlphaFoldDB" id="A0A0B5ATJ5"/>
<gene>
    <name evidence="1" type="ORF">JMA_40980</name>
</gene>
<sequence length="133" mass="15245">MMKFGKLSICENVTVYAELVNDEVILFVPKKKSKIVSFGNTILFRTAADGKKLHVWGDNPGVMIAIHQKLLAFIQDDERQQMRLPVNGQTFILTKAEAVCLERDIYAIAEELKRRMVEKTIRGVRTIKFAEEF</sequence>
<organism evidence="1 2">
    <name type="scientific">Jeotgalibacillus malaysiensis</name>
    <dbReference type="NCBI Taxonomy" id="1508404"/>
    <lineage>
        <taxon>Bacteria</taxon>
        <taxon>Bacillati</taxon>
        <taxon>Bacillota</taxon>
        <taxon>Bacilli</taxon>
        <taxon>Bacillales</taxon>
        <taxon>Caryophanaceae</taxon>
        <taxon>Jeotgalibacillus</taxon>
    </lineage>
</organism>
<evidence type="ECO:0000313" key="1">
    <source>
        <dbReference type="EMBL" id="AJD93416.1"/>
    </source>
</evidence>
<name>A0A0B5ATJ5_9BACL</name>
<dbReference type="BioCyc" id="JESP1508404:G14D9-13382-MONOMER"/>
<keyword evidence="2" id="KW-1185">Reference proteome</keyword>